<dbReference type="EMBL" id="JBHUCM010000029">
    <property type="protein sequence ID" value="MFD1541708.1"/>
    <property type="molecule type" value="Genomic_DNA"/>
</dbReference>
<gene>
    <name evidence="3" type="ORF">ACFSJ0_31975</name>
</gene>
<accession>A0ABW4GHC8</accession>
<evidence type="ECO:0000313" key="4">
    <source>
        <dbReference type="Proteomes" id="UP001597097"/>
    </source>
</evidence>
<keyword evidence="3" id="KW-0378">Hydrolase</keyword>
<sequence>MPEHRIHDNEPGLTWEDAFLSGNGEYGIMVYGEPHAQRVVFNHHRFVLPNGTRDLRPPAIADRLGEIRELILSGRATEAQRVAADGRELAWTQAFHPGYELVVEGRSSGPYRRSTDFATGEIAVMSGERAHHAFVSRADSVVVQRLTGELRLHLTGDLPGKPDDVVYQTSAYEKGGRVFLSVRGAYPAGLGAAGFEGLTLVLADDVSVTGDVVVTRGETLLLTKLDRYEEPGWGTDRLEAALTALAGRSYGELLARHVAVHRPIYERVTLDLDVAGDPPVGELIAEPGPALVERLFHSGRYLLLSSSGVLPPRLTGLWLGAWGAAWSGDFTTDANLNLQVAGVNIGAMPELMTGYAALIRDQIDHWRVNAREIYGLDGILAPSRTDGESGYLFHLNEDWPWTMWLAGADWLLYPLHEHHQVTGDLPEELPGWLAEAAAFWEGFLTGSGFVVVPSFSPEVGPEGGSYASVNATMDLAAARHALRLAGSPLAERVPPYRIDDRGALTEWAWDVAPHEDHRHVSHLYPVWPLHEINPDDEPELAAAAHRALELRGDENLSAHGSLHRALVAARLKDAELVRTNLMKILGTDMLFRSLMTAHNPGREIYNADAAHTLHGLFIELLVDSRPGVVELLPAVPDLLPKGTIRGVACRGRVVVEELTWGSGGVRAVLRSPVDQRVTLIHRASAYREEVELLAGEPHHVALQRR</sequence>
<dbReference type="GO" id="GO:0016787">
    <property type="term" value="F:hydrolase activity"/>
    <property type="evidence" value="ECO:0007669"/>
    <property type="project" value="UniProtKB-KW"/>
</dbReference>
<dbReference type="Pfam" id="PF22124">
    <property type="entry name" value="Glyco_hydro_95_cat"/>
    <property type="match status" value="1"/>
</dbReference>
<comment type="caution">
    <text evidence="3">The sequence shown here is derived from an EMBL/GenBank/DDBJ whole genome shotgun (WGS) entry which is preliminary data.</text>
</comment>
<dbReference type="InterPro" id="IPR027414">
    <property type="entry name" value="GH95_N_dom"/>
</dbReference>
<keyword evidence="4" id="KW-1185">Reference proteome</keyword>
<feature type="domain" description="Glycosyl hydrolase family 95 N-terminal" evidence="1">
    <location>
        <begin position="9"/>
        <end position="188"/>
    </location>
</feature>
<reference evidence="4" key="1">
    <citation type="journal article" date="2019" name="Int. J. Syst. Evol. Microbiol.">
        <title>The Global Catalogue of Microorganisms (GCM) 10K type strain sequencing project: providing services to taxonomists for standard genome sequencing and annotation.</title>
        <authorList>
            <consortium name="The Broad Institute Genomics Platform"/>
            <consortium name="The Broad Institute Genome Sequencing Center for Infectious Disease"/>
            <person name="Wu L."/>
            <person name="Ma J."/>
        </authorList>
    </citation>
    <scope>NUCLEOTIDE SEQUENCE [LARGE SCALE GENOMIC DNA]</scope>
    <source>
        <strain evidence="4">CGMCC 1.15399</strain>
    </source>
</reference>
<evidence type="ECO:0000259" key="2">
    <source>
        <dbReference type="Pfam" id="PF22124"/>
    </source>
</evidence>
<dbReference type="RefSeq" id="WP_219534436.1">
    <property type="nucleotide sequence ID" value="NZ_JAHKRM010000022.1"/>
</dbReference>
<organism evidence="3 4">
    <name type="scientific">Nonomuraea guangzhouensis</name>
    <dbReference type="NCBI Taxonomy" id="1291555"/>
    <lineage>
        <taxon>Bacteria</taxon>
        <taxon>Bacillati</taxon>
        <taxon>Actinomycetota</taxon>
        <taxon>Actinomycetes</taxon>
        <taxon>Streptosporangiales</taxon>
        <taxon>Streptosporangiaceae</taxon>
        <taxon>Nonomuraea</taxon>
    </lineage>
</organism>
<dbReference type="InterPro" id="IPR054363">
    <property type="entry name" value="GH95_cat"/>
</dbReference>
<dbReference type="PANTHER" id="PTHR31084">
    <property type="entry name" value="ALPHA-L-FUCOSIDASE 2"/>
    <property type="match status" value="1"/>
</dbReference>
<dbReference type="Proteomes" id="UP001597097">
    <property type="component" value="Unassembled WGS sequence"/>
</dbReference>
<protein>
    <submittedName>
        <fullName evidence="3">Glycoside hydrolase N-terminal domain-containing protein</fullName>
    </submittedName>
</protein>
<evidence type="ECO:0000313" key="3">
    <source>
        <dbReference type="EMBL" id="MFD1541708.1"/>
    </source>
</evidence>
<feature type="domain" description="Glycosyl hydrolase family 95 catalytic" evidence="2">
    <location>
        <begin position="249"/>
        <end position="600"/>
    </location>
</feature>
<dbReference type="PANTHER" id="PTHR31084:SF0">
    <property type="entry name" value="ALPHA-L-FUCOSIDASE 2"/>
    <property type="match status" value="1"/>
</dbReference>
<dbReference type="Pfam" id="PF14498">
    <property type="entry name" value="Glyco_hyd_65N_2"/>
    <property type="match status" value="1"/>
</dbReference>
<proteinExistence type="predicted"/>
<evidence type="ECO:0000259" key="1">
    <source>
        <dbReference type="Pfam" id="PF14498"/>
    </source>
</evidence>
<name>A0ABW4GHC8_9ACTN</name>